<dbReference type="InterPro" id="IPR036135">
    <property type="entry name" value="MoeA_linker/N_sf"/>
</dbReference>
<evidence type="ECO:0000256" key="6">
    <source>
        <dbReference type="ARBA" id="ARBA00022679"/>
    </source>
</evidence>
<dbReference type="InterPro" id="IPR038987">
    <property type="entry name" value="MoeA-like"/>
</dbReference>
<evidence type="ECO:0000256" key="13">
    <source>
        <dbReference type="RuleBase" id="RU365090"/>
    </source>
</evidence>
<evidence type="ECO:0000256" key="7">
    <source>
        <dbReference type="ARBA" id="ARBA00022723"/>
    </source>
</evidence>
<dbReference type="Gene3D" id="2.170.190.11">
    <property type="entry name" value="Molybdopterin biosynthesis moea protein, domain 3"/>
    <property type="match status" value="1"/>
</dbReference>
<comment type="pathway">
    <text evidence="2 13">Cofactor biosynthesis; molybdopterin biosynthesis.</text>
</comment>
<dbReference type="eggNOG" id="KOG2371">
    <property type="taxonomic scope" value="Eukaryota"/>
</dbReference>
<feature type="domain" description="MoaB/Mog" evidence="14">
    <location>
        <begin position="6"/>
        <end position="166"/>
    </location>
</feature>
<dbReference type="InterPro" id="IPR001453">
    <property type="entry name" value="MoaB/Mog_dom"/>
</dbReference>
<evidence type="ECO:0000256" key="10">
    <source>
        <dbReference type="ARBA" id="ARBA00022842"/>
    </source>
</evidence>
<evidence type="ECO:0000256" key="5">
    <source>
        <dbReference type="ARBA" id="ARBA00022505"/>
    </source>
</evidence>
<dbReference type="SUPFAM" id="SSF63882">
    <property type="entry name" value="MoeA N-terminal region -like"/>
    <property type="match status" value="1"/>
</dbReference>
<dbReference type="GO" id="GO:0061599">
    <property type="term" value="F:molybdopterin molybdotransferase activity"/>
    <property type="evidence" value="ECO:0007669"/>
    <property type="project" value="UniProtKB-UniRule"/>
</dbReference>
<keyword evidence="9" id="KW-0067">ATP-binding</keyword>
<dbReference type="CDD" id="cd00886">
    <property type="entry name" value="MogA_MoaB"/>
    <property type="match status" value="1"/>
</dbReference>
<feature type="domain" description="MoaB/Mog" evidence="14">
    <location>
        <begin position="445"/>
        <end position="597"/>
    </location>
</feature>
<dbReference type="Pfam" id="PF03453">
    <property type="entry name" value="MoeA_N"/>
    <property type="match status" value="1"/>
</dbReference>
<dbReference type="OrthoDB" id="4349954at2759"/>
<dbReference type="UniPathway" id="UPA00344"/>
<dbReference type="InterPro" id="IPR005111">
    <property type="entry name" value="MoeA_C_domain_IV"/>
</dbReference>
<evidence type="ECO:0000256" key="4">
    <source>
        <dbReference type="ARBA" id="ARBA00008339"/>
    </source>
</evidence>
<evidence type="ECO:0000256" key="9">
    <source>
        <dbReference type="ARBA" id="ARBA00022840"/>
    </source>
</evidence>
<keyword evidence="12" id="KW-0511">Multifunctional enzyme</keyword>
<accession>A0A177WGK4</accession>
<evidence type="ECO:0000256" key="2">
    <source>
        <dbReference type="ARBA" id="ARBA00005046"/>
    </source>
</evidence>
<reference evidence="15 16" key="1">
    <citation type="submission" date="2006-10" db="EMBL/GenBank/DDBJ databases">
        <title>The Genome Sequence of Batrachochytrium dendrobatidis JEL423.</title>
        <authorList>
            <consortium name="The Broad Institute Genome Sequencing Platform"/>
            <person name="Birren B."/>
            <person name="Lander E."/>
            <person name="Galagan J."/>
            <person name="Cuomo C."/>
            <person name="Devon K."/>
            <person name="Jaffe D."/>
            <person name="Butler J."/>
            <person name="Alvarez P."/>
            <person name="Gnerre S."/>
            <person name="Grabherr M."/>
            <person name="Kleber M."/>
            <person name="Mauceli E."/>
            <person name="Brockman W."/>
            <person name="Young S."/>
            <person name="LaButti K."/>
            <person name="Sykes S."/>
            <person name="DeCaprio D."/>
            <person name="Crawford M."/>
            <person name="Koehrsen M."/>
            <person name="Engels R."/>
            <person name="Montgomery P."/>
            <person name="Pearson M."/>
            <person name="Howarth C."/>
            <person name="Larson L."/>
            <person name="White J."/>
            <person name="O'Leary S."/>
            <person name="Kodira C."/>
            <person name="Zeng Q."/>
            <person name="Yandava C."/>
            <person name="Alvarado L."/>
            <person name="Longcore J."/>
            <person name="James T."/>
        </authorList>
    </citation>
    <scope>NUCLEOTIDE SEQUENCE [LARGE SCALE GENOMIC DNA]</scope>
    <source>
        <strain evidence="15 16">JEL423</strain>
    </source>
</reference>
<dbReference type="Proteomes" id="UP000077115">
    <property type="component" value="Unassembled WGS sequence"/>
</dbReference>
<evidence type="ECO:0000256" key="1">
    <source>
        <dbReference type="ARBA" id="ARBA00001946"/>
    </source>
</evidence>
<dbReference type="GO" id="GO:0061598">
    <property type="term" value="F:molybdopterin adenylyltransferase activity"/>
    <property type="evidence" value="ECO:0007669"/>
    <property type="project" value="UniProtKB-UniRule"/>
</dbReference>
<organism evidence="15 16">
    <name type="scientific">Batrachochytrium dendrobatidis (strain JEL423)</name>
    <dbReference type="NCBI Taxonomy" id="403673"/>
    <lineage>
        <taxon>Eukaryota</taxon>
        <taxon>Fungi</taxon>
        <taxon>Fungi incertae sedis</taxon>
        <taxon>Chytridiomycota</taxon>
        <taxon>Chytridiomycota incertae sedis</taxon>
        <taxon>Chytridiomycetes</taxon>
        <taxon>Rhizophydiales</taxon>
        <taxon>Rhizophydiales incertae sedis</taxon>
        <taxon>Batrachochytrium</taxon>
    </lineage>
</organism>
<comment type="catalytic activity">
    <reaction evidence="13">
        <text>adenylyl-molybdopterin + molybdate = Mo-molybdopterin + AMP + H(+)</text>
        <dbReference type="Rhea" id="RHEA:35047"/>
        <dbReference type="ChEBI" id="CHEBI:15378"/>
        <dbReference type="ChEBI" id="CHEBI:36264"/>
        <dbReference type="ChEBI" id="CHEBI:62727"/>
        <dbReference type="ChEBI" id="CHEBI:71302"/>
        <dbReference type="ChEBI" id="CHEBI:456215"/>
    </reaction>
</comment>
<dbReference type="PROSITE" id="PS01079">
    <property type="entry name" value="MOCF_BIOSYNTHESIS_2"/>
    <property type="match status" value="1"/>
</dbReference>
<dbReference type="SUPFAM" id="SSF63867">
    <property type="entry name" value="MoeA C-terminal domain-like"/>
    <property type="match status" value="1"/>
</dbReference>
<dbReference type="STRING" id="403673.A0A177WGK4"/>
<evidence type="ECO:0000259" key="14">
    <source>
        <dbReference type="SMART" id="SM00852"/>
    </source>
</evidence>
<evidence type="ECO:0000256" key="8">
    <source>
        <dbReference type="ARBA" id="ARBA00022741"/>
    </source>
</evidence>
<evidence type="ECO:0000256" key="3">
    <source>
        <dbReference type="ARBA" id="ARBA00007589"/>
    </source>
</evidence>
<dbReference type="GO" id="GO:0005829">
    <property type="term" value="C:cytosol"/>
    <property type="evidence" value="ECO:0007669"/>
    <property type="project" value="TreeGrafter"/>
</dbReference>
<dbReference type="VEuPathDB" id="FungiDB:BDEG_22540"/>
<dbReference type="SUPFAM" id="SSF53218">
    <property type="entry name" value="Molybdenum cofactor biosynthesis proteins"/>
    <property type="match status" value="2"/>
</dbReference>
<reference evidence="15 16" key="2">
    <citation type="submission" date="2016-05" db="EMBL/GenBank/DDBJ databases">
        <title>Lineage-specific infection strategies underlie the spectrum of fungal disease in amphibians.</title>
        <authorList>
            <person name="Cuomo C.A."/>
            <person name="Farrer R.A."/>
            <person name="James T."/>
            <person name="Longcore J."/>
            <person name="Birren B."/>
        </authorList>
    </citation>
    <scope>NUCLEOTIDE SEQUENCE [LARGE SCALE GENOMIC DNA]</scope>
    <source>
        <strain evidence="15 16">JEL423</strain>
    </source>
</reference>
<keyword evidence="10 13" id="KW-0460">Magnesium</keyword>
<dbReference type="FunFam" id="2.170.190.11:FF:000001">
    <property type="entry name" value="Molybdopterin molybdenumtransferase"/>
    <property type="match status" value="1"/>
</dbReference>
<evidence type="ECO:0000256" key="12">
    <source>
        <dbReference type="ARBA" id="ARBA00023268"/>
    </source>
</evidence>
<sequence length="695" mass="74423">MNVRVGIIIVSDRVSAGTAKDKTGPSLVDLIHQQNDWNVVTCVTVADDVEMIQKAICVMTDSVDQDQSNLDLSHGHHATVDLVLTAGGTGFGVRDVTPEAVRGILLKEASGLTTAMLVSSLAITNMAALSRPICGIRNRSIIITLPGSPKGAIENLTAIIKTLPHAIDLARGEPSAGETVHIAMHGGHQIATHDINESNLAEKVDPIRHDHFKHHNCSRFDHLTPHAQTCSKDLKSNIINQPVTHRARISPFEMIPFETALDLVLNNASSAANMNKQLVMTRPVNTDSIGYVLAEDVMANENVPMYRASIVDGYAVMAADGPGEYPVIGSTTASQTTLSGSGLTPLKRGTVSRITTGAEIPPNADAVVMVECTELISMTEDSKEEKIVKLLQGVQIGQDIREIGSDIIKGSCILSKGCRIMCGELGVLTSCGIQHIKVYRRPVVSIMSSGNELIDAEADGTEKAAGYVRDSNRPTLHALLKHHGFDVVDLGIACDTHDGLATCLRQGMDQSDVIVSTGGVSMGEMDLLKPILERDLGADVLFGRVALKPGKPTTFAVLDVPQSTRTCSSRRLFFALPGNPVSTMVTFYLFVLPALRKMAGYASPNLPRIKVKLGHDIHLDPRPEFFRAKLEHSEGMFTAFGTGIQRSSRMQSMTCANALLVLPALSDFIAASASNTDGNIKAGSVVEAIIIGDFE</sequence>
<comment type="cofactor">
    <cofactor evidence="1 13">
        <name>Mg(2+)</name>
        <dbReference type="ChEBI" id="CHEBI:18420"/>
    </cofactor>
</comment>
<comment type="similarity">
    <text evidence="4">In the C-terminal section; belongs to the MoeA family.</text>
</comment>
<gene>
    <name evidence="15" type="ORF">BDEG_22540</name>
</gene>
<comment type="similarity">
    <text evidence="3">In the N-terminal section; belongs to the MoaB/Mog family.</text>
</comment>
<keyword evidence="6 13" id="KW-0808">Transferase</keyword>
<comment type="catalytic activity">
    <reaction evidence="13">
        <text>molybdopterin + ATP + H(+) = adenylyl-molybdopterin + diphosphate</text>
        <dbReference type="Rhea" id="RHEA:31331"/>
        <dbReference type="ChEBI" id="CHEBI:15378"/>
        <dbReference type="ChEBI" id="CHEBI:30616"/>
        <dbReference type="ChEBI" id="CHEBI:33019"/>
        <dbReference type="ChEBI" id="CHEBI:58698"/>
        <dbReference type="ChEBI" id="CHEBI:62727"/>
    </reaction>
</comment>
<dbReference type="GO" id="GO:0006777">
    <property type="term" value="P:Mo-molybdopterin cofactor biosynthetic process"/>
    <property type="evidence" value="ECO:0007669"/>
    <property type="project" value="UniProtKB-UniRule"/>
</dbReference>
<dbReference type="EMBL" id="DS022302">
    <property type="protein sequence ID" value="OAJ38630.1"/>
    <property type="molecule type" value="Genomic_DNA"/>
</dbReference>
<evidence type="ECO:0000313" key="15">
    <source>
        <dbReference type="EMBL" id="OAJ38630.1"/>
    </source>
</evidence>
<dbReference type="PANTHER" id="PTHR10192:SF5">
    <property type="entry name" value="GEPHYRIN"/>
    <property type="match status" value="1"/>
</dbReference>
<protein>
    <recommendedName>
        <fullName evidence="14">MoaB/Mog domain-containing protein</fullName>
    </recommendedName>
</protein>
<dbReference type="FunFam" id="2.40.340.10:FF:000007">
    <property type="entry name" value="Molybdopterin molybdenumtransferase"/>
    <property type="match status" value="1"/>
</dbReference>
<comment type="similarity">
    <text evidence="13">Belongs to the MoeA family.</text>
</comment>
<dbReference type="Gene3D" id="2.40.340.10">
    <property type="entry name" value="MoeA, C-terminal, domain IV"/>
    <property type="match status" value="1"/>
</dbReference>
<comment type="function">
    <text evidence="13">Catalyzes two steps in the biosynthesis of the molybdenum cofactor. In the first step, molybdopterin is adenylated. Subsequently, molybdate is inserted into adenylated molybdopterin and AMP is released.</text>
</comment>
<dbReference type="Gene3D" id="3.90.105.10">
    <property type="entry name" value="Molybdopterin biosynthesis moea protein, domain 2"/>
    <property type="match status" value="1"/>
</dbReference>
<dbReference type="GO" id="GO:0046872">
    <property type="term" value="F:metal ion binding"/>
    <property type="evidence" value="ECO:0007669"/>
    <property type="project" value="UniProtKB-UniRule"/>
</dbReference>
<dbReference type="AlphaFoldDB" id="A0A177WGK4"/>
<dbReference type="SMART" id="SM00852">
    <property type="entry name" value="MoCF_biosynth"/>
    <property type="match status" value="2"/>
</dbReference>
<dbReference type="InterPro" id="IPR036425">
    <property type="entry name" value="MoaB/Mog-like_dom_sf"/>
</dbReference>
<evidence type="ECO:0000313" key="16">
    <source>
        <dbReference type="Proteomes" id="UP000077115"/>
    </source>
</evidence>
<dbReference type="InterPro" id="IPR036688">
    <property type="entry name" value="MoeA_C_domain_IV_sf"/>
</dbReference>
<dbReference type="InterPro" id="IPR008284">
    <property type="entry name" value="MoCF_biosynth_CS"/>
</dbReference>
<dbReference type="Gene3D" id="3.40.980.10">
    <property type="entry name" value="MoaB/Mog-like domain"/>
    <property type="match status" value="2"/>
</dbReference>
<dbReference type="Pfam" id="PF03454">
    <property type="entry name" value="MoeA_C"/>
    <property type="match status" value="1"/>
</dbReference>
<keyword evidence="7 13" id="KW-0479">Metal-binding</keyword>
<evidence type="ECO:0000256" key="11">
    <source>
        <dbReference type="ARBA" id="ARBA00023150"/>
    </source>
</evidence>
<dbReference type="InterPro" id="IPR005110">
    <property type="entry name" value="MoeA_linker/N"/>
</dbReference>
<keyword evidence="11 13" id="KW-0501">Molybdenum cofactor biosynthesis</keyword>
<dbReference type="CDD" id="cd00887">
    <property type="entry name" value="MoeA"/>
    <property type="match status" value="1"/>
</dbReference>
<dbReference type="FunFam" id="3.40.980.10:FF:000001">
    <property type="entry name" value="Molybdopterin molybdenumtransferase"/>
    <property type="match status" value="1"/>
</dbReference>
<keyword evidence="5 13" id="KW-0500">Molybdenum</keyword>
<keyword evidence="8" id="KW-0547">Nucleotide-binding</keyword>
<dbReference type="PANTHER" id="PTHR10192">
    <property type="entry name" value="MOLYBDOPTERIN BIOSYNTHESIS PROTEIN"/>
    <property type="match status" value="1"/>
</dbReference>
<dbReference type="Pfam" id="PF00994">
    <property type="entry name" value="MoCF_biosynth"/>
    <property type="match status" value="2"/>
</dbReference>
<proteinExistence type="inferred from homology"/>
<name>A0A177WGK4_BATDL</name>
<dbReference type="GO" id="GO:0005524">
    <property type="term" value="F:ATP binding"/>
    <property type="evidence" value="ECO:0007669"/>
    <property type="project" value="UniProtKB-UniRule"/>
</dbReference>